<dbReference type="InterPro" id="IPR007627">
    <property type="entry name" value="RNA_pol_sigma70_r2"/>
</dbReference>
<comment type="similarity">
    <text evidence="1">Belongs to the sigma-70 factor family. ECF subfamily.</text>
</comment>
<dbReference type="Pfam" id="PF08281">
    <property type="entry name" value="Sigma70_r4_2"/>
    <property type="match status" value="1"/>
</dbReference>
<evidence type="ECO:0000256" key="3">
    <source>
        <dbReference type="ARBA" id="ARBA00023082"/>
    </source>
</evidence>
<dbReference type="SUPFAM" id="SSF88946">
    <property type="entry name" value="Sigma2 domain of RNA polymerase sigma factors"/>
    <property type="match status" value="1"/>
</dbReference>
<sequence length="192" mass="21575">MAASHPSPLPIGPASRDGSIDWSAVLAEHGRWLRTVIRARLGEPQGVDEVMQEVSLAAVAQQAPIVDPARVGGWLYRLAVRHALLHRRSQGRRRKLVDRYARAAQAETRARPADPLTWLLADERDRLVRLAVDELPPKDRELLLLKYTEDWSCRQIADRLGLSASAVEARLHRARARLRARLDRLAQPCDGD</sequence>
<name>A0A518H936_9BACT</name>
<dbReference type="Proteomes" id="UP000317835">
    <property type="component" value="Chromosome"/>
</dbReference>
<keyword evidence="5" id="KW-0804">Transcription</keyword>
<keyword evidence="4" id="KW-0238">DNA-binding</keyword>
<dbReference type="NCBIfam" id="TIGR02937">
    <property type="entry name" value="sigma70-ECF"/>
    <property type="match status" value="1"/>
</dbReference>
<evidence type="ECO:0000256" key="5">
    <source>
        <dbReference type="ARBA" id="ARBA00023163"/>
    </source>
</evidence>
<evidence type="ECO:0000259" key="6">
    <source>
        <dbReference type="Pfam" id="PF04542"/>
    </source>
</evidence>
<dbReference type="OrthoDB" id="273655at2"/>
<dbReference type="Gene3D" id="1.10.10.10">
    <property type="entry name" value="Winged helix-like DNA-binding domain superfamily/Winged helix DNA-binding domain"/>
    <property type="match status" value="1"/>
</dbReference>
<dbReference type="Gene3D" id="1.10.1740.10">
    <property type="match status" value="1"/>
</dbReference>
<evidence type="ECO:0000313" key="9">
    <source>
        <dbReference type="Proteomes" id="UP000317835"/>
    </source>
</evidence>
<dbReference type="InterPro" id="IPR013249">
    <property type="entry name" value="RNA_pol_sigma70_r4_t2"/>
</dbReference>
<evidence type="ECO:0000256" key="1">
    <source>
        <dbReference type="ARBA" id="ARBA00010641"/>
    </source>
</evidence>
<gene>
    <name evidence="8" type="primary">sigV</name>
    <name evidence="8" type="ORF">ElP_53050</name>
</gene>
<protein>
    <submittedName>
        <fullName evidence="8">RNA polymerase sigma factor SigV</fullName>
    </submittedName>
</protein>
<dbReference type="GO" id="GO:0006352">
    <property type="term" value="P:DNA-templated transcription initiation"/>
    <property type="evidence" value="ECO:0007669"/>
    <property type="project" value="InterPro"/>
</dbReference>
<dbReference type="InterPro" id="IPR036388">
    <property type="entry name" value="WH-like_DNA-bd_sf"/>
</dbReference>
<dbReference type="EMBL" id="CP036426">
    <property type="protein sequence ID" value="QDV37367.1"/>
    <property type="molecule type" value="Genomic_DNA"/>
</dbReference>
<keyword evidence="2" id="KW-0805">Transcription regulation</keyword>
<reference evidence="8 9" key="1">
    <citation type="submission" date="2019-02" db="EMBL/GenBank/DDBJ databases">
        <title>Deep-cultivation of Planctomycetes and their phenomic and genomic characterization uncovers novel biology.</title>
        <authorList>
            <person name="Wiegand S."/>
            <person name="Jogler M."/>
            <person name="Boedeker C."/>
            <person name="Pinto D."/>
            <person name="Vollmers J."/>
            <person name="Rivas-Marin E."/>
            <person name="Kohn T."/>
            <person name="Peeters S.H."/>
            <person name="Heuer A."/>
            <person name="Rast P."/>
            <person name="Oberbeckmann S."/>
            <person name="Bunk B."/>
            <person name="Jeske O."/>
            <person name="Meyerdierks A."/>
            <person name="Storesund J.E."/>
            <person name="Kallscheuer N."/>
            <person name="Luecker S."/>
            <person name="Lage O.M."/>
            <person name="Pohl T."/>
            <person name="Merkel B.J."/>
            <person name="Hornburger P."/>
            <person name="Mueller R.-W."/>
            <person name="Bruemmer F."/>
            <person name="Labrenz M."/>
            <person name="Spormann A.M."/>
            <person name="Op den Camp H."/>
            <person name="Overmann J."/>
            <person name="Amann R."/>
            <person name="Jetten M.S.M."/>
            <person name="Mascher T."/>
            <person name="Medema M.H."/>
            <person name="Devos D.P."/>
            <person name="Kaster A.-K."/>
            <person name="Ovreas L."/>
            <person name="Rohde M."/>
            <person name="Galperin M.Y."/>
            <person name="Jogler C."/>
        </authorList>
    </citation>
    <scope>NUCLEOTIDE SEQUENCE [LARGE SCALE GENOMIC DNA]</scope>
    <source>
        <strain evidence="8 9">ElP</strain>
    </source>
</reference>
<dbReference type="InterPro" id="IPR014284">
    <property type="entry name" value="RNA_pol_sigma-70_dom"/>
</dbReference>
<evidence type="ECO:0000256" key="2">
    <source>
        <dbReference type="ARBA" id="ARBA00023015"/>
    </source>
</evidence>
<organism evidence="8 9">
    <name type="scientific">Tautonia plasticadhaerens</name>
    <dbReference type="NCBI Taxonomy" id="2527974"/>
    <lineage>
        <taxon>Bacteria</taxon>
        <taxon>Pseudomonadati</taxon>
        <taxon>Planctomycetota</taxon>
        <taxon>Planctomycetia</taxon>
        <taxon>Isosphaerales</taxon>
        <taxon>Isosphaeraceae</taxon>
        <taxon>Tautonia</taxon>
    </lineage>
</organism>
<dbReference type="AlphaFoldDB" id="A0A518H936"/>
<dbReference type="PANTHER" id="PTHR43133">
    <property type="entry name" value="RNA POLYMERASE ECF-TYPE SIGMA FACTO"/>
    <property type="match status" value="1"/>
</dbReference>
<evidence type="ECO:0000256" key="4">
    <source>
        <dbReference type="ARBA" id="ARBA00023125"/>
    </source>
</evidence>
<dbReference type="InterPro" id="IPR039425">
    <property type="entry name" value="RNA_pol_sigma-70-like"/>
</dbReference>
<dbReference type="Pfam" id="PF04542">
    <property type="entry name" value="Sigma70_r2"/>
    <property type="match status" value="1"/>
</dbReference>
<dbReference type="KEGG" id="tpla:ElP_53050"/>
<evidence type="ECO:0000259" key="7">
    <source>
        <dbReference type="Pfam" id="PF08281"/>
    </source>
</evidence>
<dbReference type="RefSeq" id="WP_145275087.1">
    <property type="nucleotide sequence ID" value="NZ_CP036426.1"/>
</dbReference>
<dbReference type="InterPro" id="IPR013324">
    <property type="entry name" value="RNA_pol_sigma_r3/r4-like"/>
</dbReference>
<keyword evidence="9" id="KW-1185">Reference proteome</keyword>
<accession>A0A518H936</accession>
<dbReference type="GO" id="GO:0016987">
    <property type="term" value="F:sigma factor activity"/>
    <property type="evidence" value="ECO:0007669"/>
    <property type="project" value="UniProtKB-KW"/>
</dbReference>
<dbReference type="InterPro" id="IPR013325">
    <property type="entry name" value="RNA_pol_sigma_r2"/>
</dbReference>
<dbReference type="SUPFAM" id="SSF88659">
    <property type="entry name" value="Sigma3 and sigma4 domains of RNA polymerase sigma factors"/>
    <property type="match status" value="1"/>
</dbReference>
<dbReference type="GO" id="GO:0003677">
    <property type="term" value="F:DNA binding"/>
    <property type="evidence" value="ECO:0007669"/>
    <property type="project" value="UniProtKB-KW"/>
</dbReference>
<evidence type="ECO:0000313" key="8">
    <source>
        <dbReference type="EMBL" id="QDV37367.1"/>
    </source>
</evidence>
<dbReference type="PANTHER" id="PTHR43133:SF8">
    <property type="entry name" value="RNA POLYMERASE SIGMA FACTOR HI_1459-RELATED"/>
    <property type="match status" value="1"/>
</dbReference>
<proteinExistence type="inferred from homology"/>
<feature type="domain" description="RNA polymerase sigma-70 region 2" evidence="6">
    <location>
        <begin position="27"/>
        <end position="93"/>
    </location>
</feature>
<keyword evidence="3" id="KW-0731">Sigma factor</keyword>
<feature type="domain" description="RNA polymerase sigma factor 70 region 4 type 2" evidence="7">
    <location>
        <begin position="127"/>
        <end position="178"/>
    </location>
</feature>